<feature type="non-terminal residue" evidence="1">
    <location>
        <position position="49"/>
    </location>
</feature>
<organism evidence="1">
    <name type="scientific">marine sediment metagenome</name>
    <dbReference type="NCBI Taxonomy" id="412755"/>
    <lineage>
        <taxon>unclassified sequences</taxon>
        <taxon>metagenomes</taxon>
        <taxon>ecological metagenomes</taxon>
    </lineage>
</organism>
<reference evidence="1" key="1">
    <citation type="journal article" date="2014" name="Front. Microbiol.">
        <title>High frequency of phylogenetically diverse reductive dehalogenase-homologous genes in deep subseafloor sedimentary metagenomes.</title>
        <authorList>
            <person name="Kawai M."/>
            <person name="Futagami T."/>
            <person name="Toyoda A."/>
            <person name="Takaki Y."/>
            <person name="Nishi S."/>
            <person name="Hori S."/>
            <person name="Arai W."/>
            <person name="Tsubouchi T."/>
            <person name="Morono Y."/>
            <person name="Uchiyama I."/>
            <person name="Ito T."/>
            <person name="Fujiyama A."/>
            <person name="Inagaki F."/>
            <person name="Takami H."/>
        </authorList>
    </citation>
    <scope>NUCLEOTIDE SEQUENCE</scope>
    <source>
        <strain evidence="1">Expedition CK06-06</strain>
    </source>
</reference>
<dbReference type="AlphaFoldDB" id="X1HHH9"/>
<name>X1HHH9_9ZZZZ</name>
<sequence>MVNKKAQDEFVTAMNECRNECNKILDVLDNHLGVHPNQVDYSHVAEARW</sequence>
<protein>
    <submittedName>
        <fullName evidence="1">Uncharacterized protein</fullName>
    </submittedName>
</protein>
<accession>X1HHH9</accession>
<evidence type="ECO:0000313" key="1">
    <source>
        <dbReference type="EMBL" id="GAH44768.1"/>
    </source>
</evidence>
<gene>
    <name evidence="1" type="ORF">S03H2_19304</name>
</gene>
<dbReference type="EMBL" id="BARU01010070">
    <property type="protein sequence ID" value="GAH44768.1"/>
    <property type="molecule type" value="Genomic_DNA"/>
</dbReference>
<proteinExistence type="predicted"/>
<comment type="caution">
    <text evidence="1">The sequence shown here is derived from an EMBL/GenBank/DDBJ whole genome shotgun (WGS) entry which is preliminary data.</text>
</comment>